<feature type="transmembrane region" description="Helical" evidence="1">
    <location>
        <begin position="46"/>
        <end position="71"/>
    </location>
</feature>
<dbReference type="GO" id="GO:0043164">
    <property type="term" value="P:Gram-negative-bacterium-type cell wall biogenesis"/>
    <property type="evidence" value="ECO:0007669"/>
    <property type="project" value="TreeGrafter"/>
</dbReference>
<feature type="transmembrane region" description="Helical" evidence="1">
    <location>
        <begin position="14"/>
        <end position="34"/>
    </location>
</feature>
<sequence>MILDESLAAGLRNLAQALSLPPAPLLLLIWLAWLLRQRAQGWARALLLAGLGGLWLCCTEVGAAAATRLLLGPQAPALQWPLPPPADPQLAQHTAILVLGGGARQDVPEVRSGWLKPLSIERLNYGAWLAKQAQLPLAFTGGLSRHSKPGDKSEAELAEVYARELLGLRLQWLESQAKDTRDNARFSAALLKPTGLRRLVLVTHAQHMPRALHHFRLAFGEQIELIAAPVGLRAPDAPIELLDCLPSSEGLARTRYAVYEWLALRLGH</sequence>
<name>A0AA95NEY2_9BURK</name>
<dbReference type="CDD" id="cd06259">
    <property type="entry name" value="YdcF-like"/>
    <property type="match status" value="1"/>
</dbReference>
<dbReference type="PANTHER" id="PTHR30336:SF4">
    <property type="entry name" value="ENVELOPE BIOGENESIS FACTOR ELYC"/>
    <property type="match status" value="1"/>
</dbReference>
<dbReference type="Pfam" id="PF02698">
    <property type="entry name" value="DUF218"/>
    <property type="match status" value="1"/>
</dbReference>
<protein>
    <submittedName>
        <fullName evidence="3">YdcF family protein</fullName>
    </submittedName>
</protein>
<organism evidence="3 4">
    <name type="scientific">Paucibacter sediminis</name>
    <dbReference type="NCBI Taxonomy" id="3019553"/>
    <lineage>
        <taxon>Bacteria</taxon>
        <taxon>Pseudomonadati</taxon>
        <taxon>Pseudomonadota</taxon>
        <taxon>Betaproteobacteria</taxon>
        <taxon>Burkholderiales</taxon>
        <taxon>Sphaerotilaceae</taxon>
        <taxon>Roseateles</taxon>
    </lineage>
</organism>
<keyword evidence="1" id="KW-0472">Membrane</keyword>
<dbReference type="Proteomes" id="UP001177769">
    <property type="component" value="Chromosome"/>
</dbReference>
<keyword evidence="1" id="KW-0812">Transmembrane</keyword>
<evidence type="ECO:0000259" key="2">
    <source>
        <dbReference type="Pfam" id="PF02698"/>
    </source>
</evidence>
<accession>A0AA95NEY2</accession>
<dbReference type="PANTHER" id="PTHR30336">
    <property type="entry name" value="INNER MEMBRANE PROTEIN, PROBABLE PERMEASE"/>
    <property type="match status" value="1"/>
</dbReference>
<dbReference type="InterPro" id="IPR014729">
    <property type="entry name" value="Rossmann-like_a/b/a_fold"/>
</dbReference>
<dbReference type="RefSeq" id="WP_285232102.1">
    <property type="nucleotide sequence ID" value="NZ_CP116346.1"/>
</dbReference>
<keyword evidence="1" id="KW-1133">Transmembrane helix</keyword>
<dbReference type="InterPro" id="IPR003848">
    <property type="entry name" value="DUF218"/>
</dbReference>
<dbReference type="EMBL" id="CP116346">
    <property type="protein sequence ID" value="WIT11024.1"/>
    <property type="molecule type" value="Genomic_DNA"/>
</dbReference>
<dbReference type="AlphaFoldDB" id="A0AA95NEY2"/>
<evidence type="ECO:0000313" key="4">
    <source>
        <dbReference type="Proteomes" id="UP001177769"/>
    </source>
</evidence>
<evidence type="ECO:0000313" key="3">
    <source>
        <dbReference type="EMBL" id="WIT11024.1"/>
    </source>
</evidence>
<dbReference type="KEGG" id="pais:PFX98_19245"/>
<evidence type="ECO:0000256" key="1">
    <source>
        <dbReference type="SAM" id="Phobius"/>
    </source>
</evidence>
<dbReference type="InterPro" id="IPR051599">
    <property type="entry name" value="Cell_Envelope_Assoc"/>
</dbReference>
<dbReference type="GO" id="GO:0000270">
    <property type="term" value="P:peptidoglycan metabolic process"/>
    <property type="evidence" value="ECO:0007669"/>
    <property type="project" value="TreeGrafter"/>
</dbReference>
<dbReference type="Gene3D" id="3.40.50.620">
    <property type="entry name" value="HUPs"/>
    <property type="match status" value="1"/>
</dbReference>
<keyword evidence="4" id="KW-1185">Reference proteome</keyword>
<gene>
    <name evidence="3" type="ORF">PFX98_19245</name>
</gene>
<feature type="domain" description="DUF218" evidence="2">
    <location>
        <begin position="95"/>
        <end position="263"/>
    </location>
</feature>
<dbReference type="GO" id="GO:0005886">
    <property type="term" value="C:plasma membrane"/>
    <property type="evidence" value="ECO:0007669"/>
    <property type="project" value="TreeGrafter"/>
</dbReference>
<proteinExistence type="predicted"/>
<reference evidence="3" key="1">
    <citation type="submission" date="2023-01" db="EMBL/GenBank/DDBJ databases">
        <title>Whole genome sequence of Paucibacter sp. S2-9 isolated from pond sediment.</title>
        <authorList>
            <person name="Jung J.Y."/>
        </authorList>
    </citation>
    <scope>NUCLEOTIDE SEQUENCE</scope>
    <source>
        <strain evidence="3">S2-9</strain>
    </source>
</reference>